<dbReference type="EMBL" id="CP096208">
    <property type="protein sequence ID" value="UPQ81642.1"/>
    <property type="molecule type" value="Genomic_DNA"/>
</dbReference>
<feature type="transmembrane region" description="Helical" evidence="1">
    <location>
        <begin position="48"/>
        <end position="69"/>
    </location>
</feature>
<reference evidence="2 3" key="1">
    <citation type="submission" date="2022-04" db="EMBL/GenBank/DDBJ databases">
        <title>Pseudomonas knackmussii B09-2.</title>
        <authorList>
            <person name="Deng Y."/>
        </authorList>
    </citation>
    <scope>NUCLEOTIDE SEQUENCE [LARGE SCALE GENOMIC DNA]</scope>
    <source>
        <strain evidence="2 3">B09-2</strain>
    </source>
</reference>
<keyword evidence="1" id="KW-0472">Membrane</keyword>
<evidence type="ECO:0000313" key="3">
    <source>
        <dbReference type="Proteomes" id="UP000831189"/>
    </source>
</evidence>
<gene>
    <name evidence="2" type="ORF">M0M42_14645</name>
</gene>
<proteinExistence type="predicted"/>
<keyword evidence="1" id="KW-1133">Transmembrane helix</keyword>
<name>A0ABY4KLE0_9PSED</name>
<evidence type="ECO:0000313" key="2">
    <source>
        <dbReference type="EMBL" id="UPQ81642.1"/>
    </source>
</evidence>
<feature type="transmembrane region" description="Helical" evidence="1">
    <location>
        <begin position="76"/>
        <end position="95"/>
    </location>
</feature>
<protein>
    <submittedName>
        <fullName evidence="2">Iron transporter</fullName>
    </submittedName>
</protein>
<dbReference type="Proteomes" id="UP000831189">
    <property type="component" value="Chromosome"/>
</dbReference>
<evidence type="ECO:0000256" key="1">
    <source>
        <dbReference type="SAM" id="Phobius"/>
    </source>
</evidence>
<keyword evidence="1" id="KW-0812">Transmembrane</keyword>
<sequence>MARSVSQSRRTWPRVAARTGLAIMGGYAFTYAFTAALARLLPVNPVDASTIASLLSFVVFLLFILWAFSTVSVRRVLLGLSMTLPLVAVGFWPQLLEALR</sequence>
<accession>A0ABY4KLE0</accession>
<keyword evidence="3" id="KW-1185">Reference proteome</keyword>
<organism evidence="2 3">
    <name type="scientific">Pseudomonas knackmussii</name>
    <dbReference type="NCBI Taxonomy" id="65741"/>
    <lineage>
        <taxon>Bacteria</taxon>
        <taxon>Pseudomonadati</taxon>
        <taxon>Pseudomonadota</taxon>
        <taxon>Gammaproteobacteria</taxon>
        <taxon>Pseudomonadales</taxon>
        <taxon>Pseudomonadaceae</taxon>
        <taxon>Pseudomonas</taxon>
    </lineage>
</organism>
<feature type="transmembrane region" description="Helical" evidence="1">
    <location>
        <begin position="21"/>
        <end position="42"/>
    </location>
</feature>